<evidence type="ECO:0000313" key="2">
    <source>
        <dbReference type="Proteomes" id="UP000789342"/>
    </source>
</evidence>
<accession>A0A9N9E9K5</accession>
<feature type="non-terminal residue" evidence="1">
    <location>
        <position position="1"/>
    </location>
</feature>
<comment type="caution">
    <text evidence="1">The sequence shown here is derived from an EMBL/GenBank/DDBJ whole genome shotgun (WGS) entry which is preliminary data.</text>
</comment>
<organism evidence="1 2">
    <name type="scientific">Acaulospora morrowiae</name>
    <dbReference type="NCBI Taxonomy" id="94023"/>
    <lineage>
        <taxon>Eukaryota</taxon>
        <taxon>Fungi</taxon>
        <taxon>Fungi incertae sedis</taxon>
        <taxon>Mucoromycota</taxon>
        <taxon>Glomeromycotina</taxon>
        <taxon>Glomeromycetes</taxon>
        <taxon>Diversisporales</taxon>
        <taxon>Acaulosporaceae</taxon>
        <taxon>Acaulospora</taxon>
    </lineage>
</organism>
<dbReference type="Proteomes" id="UP000789342">
    <property type="component" value="Unassembled WGS sequence"/>
</dbReference>
<protein>
    <submittedName>
        <fullName evidence="1">2490_t:CDS:1</fullName>
    </submittedName>
</protein>
<dbReference type="AlphaFoldDB" id="A0A9N9E9K5"/>
<keyword evidence="2" id="KW-1185">Reference proteome</keyword>
<name>A0A9N9E9K5_9GLOM</name>
<reference evidence="1" key="1">
    <citation type="submission" date="2021-06" db="EMBL/GenBank/DDBJ databases">
        <authorList>
            <person name="Kallberg Y."/>
            <person name="Tangrot J."/>
            <person name="Rosling A."/>
        </authorList>
    </citation>
    <scope>NUCLEOTIDE SEQUENCE</scope>
    <source>
        <strain evidence="1">CL551</strain>
    </source>
</reference>
<gene>
    <name evidence="1" type="ORF">AMORRO_LOCUS10729</name>
</gene>
<proteinExistence type="predicted"/>
<sequence length="63" mass="7186">CLEGADKITVRQINLDTRSLVSSRLLNKAKEMVVGNTYNNNDTDKLEKKHVISQKFLDLLKIL</sequence>
<evidence type="ECO:0000313" key="1">
    <source>
        <dbReference type="EMBL" id="CAG8668671.1"/>
    </source>
</evidence>
<dbReference type="EMBL" id="CAJVPV010012257">
    <property type="protein sequence ID" value="CAG8668671.1"/>
    <property type="molecule type" value="Genomic_DNA"/>
</dbReference>